<feature type="transmembrane region" description="Helical" evidence="5">
    <location>
        <begin position="355"/>
        <end position="377"/>
    </location>
</feature>
<evidence type="ECO:0000313" key="7">
    <source>
        <dbReference type="Proteomes" id="UP001232992"/>
    </source>
</evidence>
<sequence length="973" mass="111397">MMQPWRSQTLLRLLAIILVALFGAWLFFDVTANTIAEALWFQRLGYLPEFLLRVKTRGILWAIAFLVTSFYLCGNLMIANRIKHPNPSETIDAYPKNPKTIPLGWLLLSVGLLSLVLGLILVQYGQILRDYWPASWESPDLTPPLPPRFRPESAIETVQSLVDSRFDALFLFSFPILVIGLPQLILMAISIIISLGFGVILSSHWARILAGFNPTSFDRIDPLFKQDISFYTFSLPVLHLLEFWLVILSVFALFSTTAIYLLSGKSLALGSFPGFSGKQRRHLQVLSAAVMFSVTYSFALARYEVLYSPTGVIYGASFTDIYIQKPTIEVLSILALAYGIFLLGRSMYWDKKRDIWRKMIGVMLFYLAIAGIASFTLPSIAQRAIVEPNEIERELPFIRRSIEFTRSAFDLDNVEVYPFEPEGELTRADLQNNDLTIDNIRLWDSRPLLMANRQLQQIRLYYKFQDADIERYTLQRKNGVGTVKQQVILAPRELDYAGVPEEAKTWVNEHLVYTHGYGFTLSPVNRVAPDGLPEYYVKDIGAENIGGSRTSISVSDARIKNSIPIGKPRIYYGELTNTYIMTPSAEPELDYPQGDENQYHFYDGSGGVPLNATWKRWLFAKYLRDWEMLLTQSFTPETKVLFRRNIKERVTAIAPFLKFDSDPYLVTANADLGDRHSSEEENYLYWIIDGYTTSDRYPYSDPGKLEFNYIRNSVKVVVDAYHGSVYFFMADESDPIVQTWAKLFPNLFRSLDEMPESLKVHIRYPVDLFSIQSNQLLTYHMTDPQVFYNREDLWRVPREIYGGEQETVKPYYSIVKLPTETNEEFVLLNPFTPASRNNLIAWLAARSDGRNYGRLLLYQFSKQELIYGPEQIDALINQDPDISRQISLWNREGSRAIQGNLLIIPIEKSLLYVEPLYLEAEQNSLPTLVRTIVAYNNKIVMANTLQDALNAIFSENKTAPETPVSSVVPTLED</sequence>
<dbReference type="InterPro" id="IPR005372">
    <property type="entry name" value="UPF0182"/>
</dbReference>
<evidence type="ECO:0000256" key="2">
    <source>
        <dbReference type="ARBA" id="ARBA00022692"/>
    </source>
</evidence>
<proteinExistence type="inferred from homology"/>
<gene>
    <name evidence="6" type="ORF">PMH09_05450</name>
</gene>
<feature type="transmembrane region" description="Helical" evidence="5">
    <location>
        <begin position="243"/>
        <end position="262"/>
    </location>
</feature>
<dbReference type="PANTHER" id="PTHR39344:SF1">
    <property type="entry name" value="UPF0182 PROTEIN SLL1060"/>
    <property type="match status" value="1"/>
</dbReference>
<keyword evidence="4 5" id="KW-0472">Membrane</keyword>
<evidence type="ECO:0000313" key="6">
    <source>
        <dbReference type="EMBL" id="MDJ1182635.1"/>
    </source>
</evidence>
<organism evidence="6 7">
    <name type="scientific">Roseofilum casamattae BLCC-M143</name>
    <dbReference type="NCBI Taxonomy" id="3022442"/>
    <lineage>
        <taxon>Bacteria</taxon>
        <taxon>Bacillati</taxon>
        <taxon>Cyanobacteriota</taxon>
        <taxon>Cyanophyceae</taxon>
        <taxon>Desertifilales</taxon>
        <taxon>Desertifilaceae</taxon>
        <taxon>Roseofilum</taxon>
        <taxon>Roseofilum casamattae</taxon>
    </lineage>
</organism>
<reference evidence="6 7" key="1">
    <citation type="submission" date="2023-01" db="EMBL/GenBank/DDBJ databases">
        <title>Novel diversity within Roseofilum (Cyanobacteria; Desertifilaceae) from marine benthic mats with descriptions of four novel species.</title>
        <authorList>
            <person name="Wang Y."/>
            <person name="Berthold D.E."/>
            <person name="Hu J."/>
            <person name="Lefler F.W."/>
            <person name="Laughinghouse H.D. IV."/>
        </authorList>
    </citation>
    <scope>NUCLEOTIDE SEQUENCE [LARGE SCALE GENOMIC DNA]</scope>
    <source>
        <strain evidence="6 7">BLCC-M143</strain>
    </source>
</reference>
<comment type="caution">
    <text evidence="5">Lacks conserved residue(s) required for the propagation of feature annotation.</text>
</comment>
<evidence type="ECO:0000256" key="4">
    <source>
        <dbReference type="ARBA" id="ARBA00023136"/>
    </source>
</evidence>
<keyword evidence="3 5" id="KW-1133">Transmembrane helix</keyword>
<name>A0ABT7BTX7_9CYAN</name>
<dbReference type="HAMAP" id="MF_01600">
    <property type="entry name" value="UPF0182"/>
    <property type="match status" value="1"/>
</dbReference>
<feature type="transmembrane region" description="Helical" evidence="5">
    <location>
        <begin position="103"/>
        <end position="124"/>
    </location>
</feature>
<dbReference type="Pfam" id="PF03699">
    <property type="entry name" value="UPF0182"/>
    <property type="match status" value="1"/>
</dbReference>
<dbReference type="RefSeq" id="WP_283757287.1">
    <property type="nucleotide sequence ID" value="NZ_JAQOSQ010000003.1"/>
</dbReference>
<keyword evidence="1 5" id="KW-1003">Cell membrane</keyword>
<dbReference type="Proteomes" id="UP001232992">
    <property type="component" value="Unassembled WGS sequence"/>
</dbReference>
<feature type="transmembrane region" description="Helical" evidence="5">
    <location>
        <begin position="321"/>
        <end position="343"/>
    </location>
</feature>
<protein>
    <recommendedName>
        <fullName evidence="5">UPF0182 protein PMH09_05450</fullName>
    </recommendedName>
</protein>
<dbReference type="EMBL" id="JAQOSQ010000003">
    <property type="protein sequence ID" value="MDJ1182635.1"/>
    <property type="molecule type" value="Genomic_DNA"/>
</dbReference>
<dbReference type="PANTHER" id="PTHR39344">
    <property type="entry name" value="UPF0182 PROTEIN SLL1060"/>
    <property type="match status" value="1"/>
</dbReference>
<comment type="similarity">
    <text evidence="5">Belongs to the UPF0182 family.</text>
</comment>
<evidence type="ECO:0000256" key="5">
    <source>
        <dbReference type="HAMAP-Rule" id="MF_01600"/>
    </source>
</evidence>
<keyword evidence="2 5" id="KW-0812">Transmembrane</keyword>
<dbReference type="NCBIfam" id="NF002707">
    <property type="entry name" value="PRK02509.1"/>
    <property type="match status" value="1"/>
</dbReference>
<evidence type="ECO:0000256" key="3">
    <source>
        <dbReference type="ARBA" id="ARBA00022989"/>
    </source>
</evidence>
<comment type="caution">
    <text evidence="6">The sequence shown here is derived from an EMBL/GenBank/DDBJ whole genome shotgun (WGS) entry which is preliminary data.</text>
</comment>
<keyword evidence="7" id="KW-1185">Reference proteome</keyword>
<accession>A0ABT7BTX7</accession>
<feature type="transmembrane region" description="Helical" evidence="5">
    <location>
        <begin position="60"/>
        <end position="82"/>
    </location>
</feature>
<comment type="subcellular location">
    <subcellularLocation>
        <location evidence="5">Cell membrane</location>
        <topology evidence="5">Multi-pass membrane protein</topology>
    </subcellularLocation>
</comment>
<evidence type="ECO:0000256" key="1">
    <source>
        <dbReference type="ARBA" id="ARBA00022475"/>
    </source>
</evidence>
<feature type="transmembrane region" description="Helical" evidence="5">
    <location>
        <begin position="283"/>
        <end position="301"/>
    </location>
</feature>